<dbReference type="EMBL" id="JAKNGE010000002">
    <property type="protein sequence ID" value="MCG4744231.1"/>
    <property type="molecule type" value="Genomic_DNA"/>
</dbReference>
<protein>
    <submittedName>
        <fullName evidence="2">Uncharacterized protein</fullName>
    </submittedName>
</protein>
<feature type="transmembrane region" description="Helical" evidence="1">
    <location>
        <begin position="7"/>
        <end position="29"/>
    </location>
</feature>
<proteinExistence type="predicted"/>
<reference evidence="3 4" key="1">
    <citation type="journal article" date="2020" name="Cell Host Microbe">
        <title>Functional and Genomic Variation between Human-Derived Isolates of Lachnospiraceae Reveals Inter- and Intra-Species Diversity.</title>
        <authorList>
            <person name="Sorbara M.T."/>
            <person name="Littmann E.R."/>
            <person name="Fontana E."/>
            <person name="Moody T.U."/>
            <person name="Kohout C.E."/>
            <person name="Gjonbalaj M."/>
            <person name="Eaton V."/>
            <person name="Seok R."/>
            <person name="Leiner I.M."/>
            <person name="Pamer E.G."/>
        </authorList>
    </citation>
    <scope>NUCLEOTIDE SEQUENCE [LARGE SCALE GENOMIC DNA]</scope>
    <source>
        <strain evidence="3 4">MSK.1.17</strain>
    </source>
</reference>
<evidence type="ECO:0000313" key="3">
    <source>
        <dbReference type="EMBL" id="NSJ47344.1"/>
    </source>
</evidence>
<evidence type="ECO:0000313" key="5">
    <source>
        <dbReference type="Proteomes" id="UP001299608"/>
    </source>
</evidence>
<accession>A0AAX1SN52</accession>
<dbReference type="AlphaFoldDB" id="A0AAX1SN52"/>
<name>A0AAX1SN52_9FIRM</name>
<reference evidence="3" key="2">
    <citation type="submission" date="2020-02" db="EMBL/GenBank/DDBJ databases">
        <authorList>
            <person name="Littmann E."/>
            <person name="Sorbara M."/>
        </authorList>
    </citation>
    <scope>NUCLEOTIDE SEQUENCE</scope>
    <source>
        <strain evidence="3">MSK.1.17</strain>
    </source>
</reference>
<dbReference type="Proteomes" id="UP000669239">
    <property type="component" value="Unassembled WGS sequence"/>
</dbReference>
<dbReference type="RefSeq" id="WP_117557501.1">
    <property type="nucleotide sequence ID" value="NZ_JAAITT010000001.1"/>
</dbReference>
<comment type="caution">
    <text evidence="2">The sequence shown here is derived from an EMBL/GenBank/DDBJ whole genome shotgun (WGS) entry which is preliminary data.</text>
</comment>
<feature type="transmembrane region" description="Helical" evidence="1">
    <location>
        <begin position="49"/>
        <end position="72"/>
    </location>
</feature>
<sequence>MMNFKRLYPWLTAYGGGLARLAIASWLLTNTMFLLGSRVPFITLDFVRQISLESFLGIWFGICLCLAIPWFLSAHSGRIRLSLAPSMAMYIAALMLKETFI</sequence>
<gene>
    <name evidence="3" type="ORF">G5B36_01285</name>
    <name evidence="2" type="ORF">L0N08_02265</name>
</gene>
<evidence type="ECO:0000313" key="4">
    <source>
        <dbReference type="Proteomes" id="UP000669239"/>
    </source>
</evidence>
<keyword evidence="4" id="KW-1185">Reference proteome</keyword>
<keyword evidence="1" id="KW-1133">Transmembrane helix</keyword>
<dbReference type="EMBL" id="JAAITT010000001">
    <property type="protein sequence ID" value="NSJ47344.1"/>
    <property type="molecule type" value="Genomic_DNA"/>
</dbReference>
<reference evidence="2" key="3">
    <citation type="submission" date="2022-01" db="EMBL/GenBank/DDBJ databases">
        <title>Collection of gut derived symbiotic bacterial strains cultured from healthy donors.</title>
        <authorList>
            <person name="Lin H."/>
            <person name="Kohout C."/>
            <person name="Waligurski E."/>
            <person name="Pamer E.G."/>
        </authorList>
    </citation>
    <scope>NUCLEOTIDE SEQUENCE</scope>
    <source>
        <strain evidence="2">DFI.6.55</strain>
    </source>
</reference>
<dbReference type="Proteomes" id="UP001299608">
    <property type="component" value="Unassembled WGS sequence"/>
</dbReference>
<keyword evidence="1" id="KW-0812">Transmembrane</keyword>
<evidence type="ECO:0000313" key="2">
    <source>
        <dbReference type="EMBL" id="MCG4744231.1"/>
    </source>
</evidence>
<keyword evidence="1" id="KW-0472">Membrane</keyword>
<evidence type="ECO:0000256" key="1">
    <source>
        <dbReference type="SAM" id="Phobius"/>
    </source>
</evidence>
<organism evidence="2 5">
    <name type="scientific">Enterocloster aldenensis</name>
    <dbReference type="NCBI Taxonomy" id="358742"/>
    <lineage>
        <taxon>Bacteria</taxon>
        <taxon>Bacillati</taxon>
        <taxon>Bacillota</taxon>
        <taxon>Clostridia</taxon>
        <taxon>Lachnospirales</taxon>
        <taxon>Lachnospiraceae</taxon>
        <taxon>Enterocloster</taxon>
    </lineage>
</organism>
<feature type="transmembrane region" description="Helical" evidence="1">
    <location>
        <begin position="79"/>
        <end position="96"/>
    </location>
</feature>